<dbReference type="AlphaFoldDB" id="A0A835UI40"/>
<name>A0A835UI40_VANPL</name>
<dbReference type="PANTHER" id="PTHR18460:SF3">
    <property type="entry name" value="TELO2-INTERACTING PROTEIN 1 HOMOLOG"/>
    <property type="match status" value="1"/>
</dbReference>
<protein>
    <recommendedName>
        <fullName evidence="1">TTI1 N-terminal TPR domain-containing protein</fullName>
    </recommendedName>
</protein>
<comment type="caution">
    <text evidence="2">The sequence shown here is derived from an EMBL/GenBank/DDBJ whole genome shotgun (WGS) entry which is preliminary data.</text>
</comment>
<dbReference type="SUPFAM" id="SSF48371">
    <property type="entry name" value="ARM repeat"/>
    <property type="match status" value="1"/>
</dbReference>
<proteinExistence type="predicted"/>
<dbReference type="GO" id="GO:0005737">
    <property type="term" value="C:cytoplasm"/>
    <property type="evidence" value="ECO:0007669"/>
    <property type="project" value="TreeGrafter"/>
</dbReference>
<dbReference type="InterPro" id="IPR057566">
    <property type="entry name" value="TPR_TTI1_N"/>
</dbReference>
<dbReference type="InterPro" id="IPR016024">
    <property type="entry name" value="ARM-type_fold"/>
</dbReference>
<feature type="domain" description="TTI1 N-terminal TPR" evidence="1">
    <location>
        <begin position="166"/>
        <end position="415"/>
    </location>
</feature>
<dbReference type="OrthoDB" id="49511at2759"/>
<dbReference type="Proteomes" id="UP000639772">
    <property type="component" value="Chromosome 11"/>
</dbReference>
<evidence type="ECO:0000259" key="1">
    <source>
        <dbReference type="Pfam" id="PF24173"/>
    </source>
</evidence>
<dbReference type="PANTHER" id="PTHR18460">
    <property type="entry name" value="TEL2 INTERACTING PROTEIN 1 TTI1 FAMILY MEMBER"/>
    <property type="match status" value="1"/>
</dbReference>
<gene>
    <name evidence="2" type="ORF">HPP92_020709</name>
</gene>
<organism evidence="2 3">
    <name type="scientific">Vanilla planifolia</name>
    <name type="common">Vanilla</name>
    <dbReference type="NCBI Taxonomy" id="51239"/>
    <lineage>
        <taxon>Eukaryota</taxon>
        <taxon>Viridiplantae</taxon>
        <taxon>Streptophyta</taxon>
        <taxon>Embryophyta</taxon>
        <taxon>Tracheophyta</taxon>
        <taxon>Spermatophyta</taxon>
        <taxon>Magnoliopsida</taxon>
        <taxon>Liliopsida</taxon>
        <taxon>Asparagales</taxon>
        <taxon>Orchidaceae</taxon>
        <taxon>Vanilloideae</taxon>
        <taxon>Vanilleae</taxon>
        <taxon>Vanilla</taxon>
    </lineage>
</organism>
<dbReference type="Pfam" id="PF21547">
    <property type="entry name" value="TTI1"/>
    <property type="match status" value="1"/>
</dbReference>
<sequence length="1140" mass="126396">MEKSQMEDDDDLVKDTSKLVWDSMKTYQGFTRARKQLCQAFHLQFETLLLIQELEERKIDDVLYKEIVGSFVYLSATKLDIIHMIVVLKKLTSGALLSPSEASEEFREGIIRCLKAMLLRLKPCSVGSCSCKEIAFFSMTFNNLEGLLPTPACYEEPEECLLAFLQSKDASAAIGHWLSLLLQAAEMEAARGHRGSATLRKEAFHTLRLLVSKVGTADQLAFFLPGTVSRFTKALLSSKNVLSSAAGNAGSIEHAVRGLTEFLIIVLRDEENVSELQMSTDGISSVDSNKSRSVQTVLDALRHLPANTHTSVEHSICQSAQLSPLKDESKDINQLSYAGTKSLHVQRTKEWLDQTSAHVDKLLSATFPQLCVHHAENVRKALVDGTIGLLSHCNYTLQKSKLMLIECLCILVCDDADVVSIAAQKSLNFVFAAGKKILRESDTSELFARFLERLPKEVLGNGELVAGSHARRLLALMYYAGPELVVEHIFSTPMKGARFLDYLMLSLGHNAQFTGSINQLILSKTLSVGYLLSIANLKACSLSSDANRAIGVDALPLVTESRSSSSNMHNDYEFPRMPPWFINIGSQKLYLSLARLLRLAALSIMTGNRSDISLMAFIDNLLDHIRKVISELRVQAFNKEDWQSWYSQGNSGQLLRKASAAVYVSLHVLSTSTGHSSVGHLVVANADYIIDSLCRQLRHLDVNPHVPDVLAAMLSYIGAAREILPLLEEPMRTVSCELEIIARSQHPHLTVPFLKAVNEISKASRFESFRLPDTAKSFNEHVMLSISSSKAMGESSVTNSQDIKFQLEQLEELLLKLNEMRRYRRTVGSLATSCFKAAAPLVCSQEEAACLFALSIVEDCSKCFAKVEEAFKLEKDTKAEIERAIHMCSFNDLEDMMDAQEEEVDENRLLPAMNNIWPYLVLCLKNKVSVAVITRCASVISEAIQVAGGDFFVRRFLTDGVVIWRLLSRSPFQKTPSSKDEKKLLLPYRSTSLTSEDPMAEASRLKIHIAILNMIAGLASNKRSASALQTVFKKVSGLVVGIACSGVASLRDPSMKALLGLARMNPDPIWLLLADVYYSLKDKEVPLPPGPEFATIPQLLPPPLSSKEYLYVQYGETFNFDVDPHSVEIAFQMLNSEVFG</sequence>
<dbReference type="InterPro" id="IPR049362">
    <property type="entry name" value="TTI1_rpt"/>
</dbReference>
<dbReference type="Pfam" id="PF24173">
    <property type="entry name" value="TPR_TTI1_N"/>
    <property type="match status" value="1"/>
</dbReference>
<dbReference type="InterPro" id="IPR052587">
    <property type="entry name" value="TELO2-interacting_protein_1"/>
</dbReference>
<reference evidence="2 3" key="1">
    <citation type="journal article" date="2020" name="Nat. Food">
        <title>A phased Vanilla planifolia genome enables genetic improvement of flavour and production.</title>
        <authorList>
            <person name="Hasing T."/>
            <person name="Tang H."/>
            <person name="Brym M."/>
            <person name="Khazi F."/>
            <person name="Huang T."/>
            <person name="Chambers A.H."/>
        </authorList>
    </citation>
    <scope>NUCLEOTIDE SEQUENCE [LARGE SCALE GENOMIC DNA]</scope>
    <source>
        <tissue evidence="2">Leaf</tissue>
    </source>
</reference>
<evidence type="ECO:0000313" key="2">
    <source>
        <dbReference type="EMBL" id="KAG0462233.1"/>
    </source>
</evidence>
<dbReference type="EMBL" id="JADCNM010000011">
    <property type="protein sequence ID" value="KAG0462233.1"/>
    <property type="molecule type" value="Genomic_DNA"/>
</dbReference>
<evidence type="ECO:0000313" key="3">
    <source>
        <dbReference type="Proteomes" id="UP000639772"/>
    </source>
</evidence>
<accession>A0A835UI40</accession>